<keyword evidence="1" id="KW-0479">Metal-binding</keyword>
<dbReference type="Pfam" id="PF00037">
    <property type="entry name" value="Fer4"/>
    <property type="match status" value="1"/>
</dbReference>
<comment type="caution">
    <text evidence="5">The sequence shown here is derived from an EMBL/GenBank/DDBJ whole genome shotgun (WGS) entry which is preliminary data.</text>
</comment>
<keyword evidence="3" id="KW-0411">Iron-sulfur</keyword>
<dbReference type="GO" id="GO:0046872">
    <property type="term" value="F:metal ion binding"/>
    <property type="evidence" value="ECO:0007669"/>
    <property type="project" value="UniProtKB-KW"/>
</dbReference>
<keyword evidence="2" id="KW-0408">Iron</keyword>
<evidence type="ECO:0000259" key="4">
    <source>
        <dbReference type="PROSITE" id="PS51379"/>
    </source>
</evidence>
<dbReference type="EMBL" id="PUEC01000008">
    <property type="protein sequence ID" value="PWB02936.1"/>
    <property type="molecule type" value="Genomic_DNA"/>
</dbReference>
<dbReference type="RefSeq" id="WP_107031786.1">
    <property type="nucleotide sequence ID" value="NZ_PUEC01000008.1"/>
</dbReference>
<dbReference type="PROSITE" id="PS00198">
    <property type="entry name" value="4FE4S_FER_1"/>
    <property type="match status" value="1"/>
</dbReference>
<evidence type="ECO:0000256" key="1">
    <source>
        <dbReference type="ARBA" id="ARBA00022723"/>
    </source>
</evidence>
<dbReference type="SUPFAM" id="SSF54862">
    <property type="entry name" value="4Fe-4S ferredoxins"/>
    <property type="match status" value="1"/>
</dbReference>
<gene>
    <name evidence="5" type="ORF">C5O23_04645</name>
</gene>
<dbReference type="Proteomes" id="UP000244905">
    <property type="component" value="Unassembled WGS sequence"/>
</dbReference>
<dbReference type="InterPro" id="IPR017900">
    <property type="entry name" value="4Fe4S_Fe_S_CS"/>
</dbReference>
<name>A0A2V1IM40_9BACT</name>
<reference evidence="6" key="1">
    <citation type="submission" date="2018-02" db="EMBL/GenBank/DDBJ databases">
        <authorList>
            <person name="Clavel T."/>
            <person name="Strowig T."/>
        </authorList>
    </citation>
    <scope>NUCLEOTIDE SEQUENCE [LARGE SCALE GENOMIC DNA]</scope>
    <source>
        <strain evidence="6">DSM 103720</strain>
    </source>
</reference>
<dbReference type="Gene3D" id="3.30.70.20">
    <property type="match status" value="1"/>
</dbReference>
<feature type="domain" description="4Fe-4S ferredoxin-type" evidence="4">
    <location>
        <begin position="32"/>
        <end position="61"/>
    </location>
</feature>
<dbReference type="GeneID" id="82525632"/>
<sequence>MIGVNRKLCPHDHVCPLIRLCPVGAIAQGPDGYPVIDHDKCIECGKCVRSCPKKAMWKTQARMTP</sequence>
<dbReference type="PROSITE" id="PS51379">
    <property type="entry name" value="4FE4S_FER_2"/>
    <property type="match status" value="1"/>
</dbReference>
<evidence type="ECO:0000313" key="6">
    <source>
        <dbReference type="Proteomes" id="UP000244905"/>
    </source>
</evidence>
<protein>
    <submittedName>
        <fullName evidence="5">4Fe-4S dicluster domain-containing protein</fullName>
    </submittedName>
</protein>
<evidence type="ECO:0000256" key="2">
    <source>
        <dbReference type="ARBA" id="ARBA00023004"/>
    </source>
</evidence>
<organism evidence="5 6">
    <name type="scientific">Duncaniella muris</name>
    <dbReference type="NCBI Taxonomy" id="2094150"/>
    <lineage>
        <taxon>Bacteria</taxon>
        <taxon>Pseudomonadati</taxon>
        <taxon>Bacteroidota</taxon>
        <taxon>Bacteroidia</taxon>
        <taxon>Bacteroidales</taxon>
        <taxon>Muribaculaceae</taxon>
        <taxon>Duncaniella</taxon>
    </lineage>
</organism>
<accession>A0A2V1IM40</accession>
<evidence type="ECO:0000256" key="3">
    <source>
        <dbReference type="ARBA" id="ARBA00023014"/>
    </source>
</evidence>
<keyword evidence="6" id="KW-1185">Reference proteome</keyword>
<proteinExistence type="predicted"/>
<dbReference type="GO" id="GO:0051536">
    <property type="term" value="F:iron-sulfur cluster binding"/>
    <property type="evidence" value="ECO:0007669"/>
    <property type="project" value="UniProtKB-KW"/>
</dbReference>
<dbReference type="InterPro" id="IPR017896">
    <property type="entry name" value="4Fe4S_Fe-S-bd"/>
</dbReference>
<evidence type="ECO:0000313" key="5">
    <source>
        <dbReference type="EMBL" id="PWB02936.1"/>
    </source>
</evidence>
<dbReference type="AlphaFoldDB" id="A0A2V1IM40"/>